<protein>
    <submittedName>
        <fullName evidence="1">Protein containing DUF1814 domain</fullName>
    </submittedName>
</protein>
<dbReference type="AlphaFoldDB" id="D9PJC8"/>
<sequence length="248" mass="29250">MITIEELNEIKERRKTNLYYEEKEYLQYIFLNAISRYPDIVFKGGTCLRICYGLQRASEDLDFSSNLALPKIKDIVKRCLREFDFLNIEYKIYSQKDFKGNIRIEIRFYGPLFNGHLNSTNTLKIDFNNQKVINLETKVINKLFSDVPLFTLNVLSEKEILAEKIRTMANRTQAKDIYDLWILNNKGVEIDKKLILKKLREEGSKLSDIKILSKSEYLQGLKNLITVIPPYEQVYKEISDFLKSLHKK</sequence>
<name>D9PJC8_9ZZZZ</name>
<evidence type="ECO:0000313" key="1">
    <source>
        <dbReference type="EMBL" id="EFK96343.1"/>
    </source>
</evidence>
<organism evidence="1">
    <name type="scientific">sediment metagenome</name>
    <dbReference type="NCBI Taxonomy" id="749907"/>
    <lineage>
        <taxon>unclassified sequences</taxon>
        <taxon>metagenomes</taxon>
        <taxon>ecological metagenomes</taxon>
    </lineage>
</organism>
<gene>
    <name evidence="1" type="ORF">LDC_1637</name>
</gene>
<reference evidence="1" key="2">
    <citation type="journal article" date="2011" name="Microb. Ecol.">
        <title>Taxonomic and Functional Metagenomic Profiling of the Microbial Community in the Anoxic Sediment of a Sub-saline Shallow Lake (Laguna de Carrizo, Central Spain).</title>
        <authorList>
            <person name="Ferrer M."/>
            <person name="Guazzaroni M.E."/>
            <person name="Richter M."/>
            <person name="Garcia-Salamanca A."/>
            <person name="Yarza P."/>
            <person name="Suarez-Suarez A."/>
            <person name="Solano J."/>
            <person name="Alcaide M."/>
            <person name="van Dillewijn P."/>
            <person name="Molina-Henares M.A."/>
            <person name="Lopez-Cortes N."/>
            <person name="Al-Ramahi Y."/>
            <person name="Guerrero C."/>
            <person name="Acosta A."/>
            <person name="de Eugenio L.I."/>
            <person name="Martinez V."/>
            <person name="Marques S."/>
            <person name="Rojo F."/>
            <person name="Santero E."/>
            <person name="Genilloud O."/>
            <person name="Perez-Perez J."/>
            <person name="Rossello-Mora R."/>
            <person name="Ramos J.L."/>
        </authorList>
    </citation>
    <scope>NUCLEOTIDE SEQUENCE</scope>
</reference>
<dbReference type="InterPro" id="IPR014942">
    <property type="entry name" value="AbiEii"/>
</dbReference>
<dbReference type="EMBL" id="ADZX01000509">
    <property type="protein sequence ID" value="EFK96343.1"/>
    <property type="molecule type" value="Genomic_DNA"/>
</dbReference>
<reference evidence="1" key="1">
    <citation type="submission" date="2010-07" db="EMBL/GenBank/DDBJ databases">
        <authorList>
            <consortium name="CONSOLIDER consortium CSD2007-00005"/>
            <person name="Guazzaroni M.-E."/>
            <person name="Richter M."/>
            <person name="Garcia-Salamanca A."/>
            <person name="Yarza P."/>
            <person name="Ferrer M."/>
        </authorList>
    </citation>
    <scope>NUCLEOTIDE SEQUENCE</scope>
</reference>
<proteinExistence type="predicted"/>
<dbReference type="Gene3D" id="3.10.450.620">
    <property type="entry name" value="JHP933, nucleotidyltransferase-like core domain"/>
    <property type="match status" value="1"/>
</dbReference>
<accession>D9PJC8</accession>
<comment type="caution">
    <text evidence="1">The sequence shown here is derived from an EMBL/GenBank/DDBJ whole genome shotgun (WGS) entry which is preliminary data.</text>
</comment>
<dbReference type="Pfam" id="PF08843">
    <property type="entry name" value="AbiEii"/>
    <property type="match status" value="1"/>
</dbReference>